<dbReference type="OrthoDB" id="191686at2759"/>
<sequence>MGCSCSRETKDYEGLLQDGETLLPYSEFNADHMLEIHKRQLSKDHKFTEKSWNKIASDLKFDPYDKCKMFYESFKTKEGNFLGINLTVLSIMMSKGSIELKSRYIFELYDWEKTGFLKESSLENLISVMLDLAIEKFPLLCKSLKSNSELAEYISGLQVYKQKSLKKLSRDFLKDLGSLVAKESFTSFFTKECNRDMLTPTGLRLRTKDIGFNSRI</sequence>
<gene>
    <name evidence="1" type="ORF">SteCoe_18261</name>
</gene>
<accession>A0A1R2BWT2</accession>
<reference evidence="1 2" key="1">
    <citation type="submission" date="2016-11" db="EMBL/GenBank/DDBJ databases">
        <title>The macronuclear genome of Stentor coeruleus: a giant cell with tiny introns.</title>
        <authorList>
            <person name="Slabodnick M."/>
            <person name="Ruby J.G."/>
            <person name="Reiff S.B."/>
            <person name="Swart E.C."/>
            <person name="Gosai S."/>
            <person name="Prabakaran S."/>
            <person name="Witkowska E."/>
            <person name="Larue G.E."/>
            <person name="Fisher S."/>
            <person name="Freeman R.M."/>
            <person name="Gunawardena J."/>
            <person name="Chu W."/>
            <person name="Stover N.A."/>
            <person name="Gregory B.D."/>
            <person name="Nowacki M."/>
            <person name="Derisi J."/>
            <person name="Roy S.W."/>
            <person name="Marshall W.F."/>
            <person name="Sood P."/>
        </authorList>
    </citation>
    <scope>NUCLEOTIDE SEQUENCE [LARGE SCALE GENOMIC DNA]</scope>
    <source>
        <strain evidence="1">WM001</strain>
    </source>
</reference>
<name>A0A1R2BWT2_9CILI</name>
<comment type="caution">
    <text evidence="1">The sequence shown here is derived from an EMBL/GenBank/DDBJ whole genome shotgun (WGS) entry which is preliminary data.</text>
</comment>
<organism evidence="1 2">
    <name type="scientific">Stentor coeruleus</name>
    <dbReference type="NCBI Taxonomy" id="5963"/>
    <lineage>
        <taxon>Eukaryota</taxon>
        <taxon>Sar</taxon>
        <taxon>Alveolata</taxon>
        <taxon>Ciliophora</taxon>
        <taxon>Postciliodesmatophora</taxon>
        <taxon>Heterotrichea</taxon>
        <taxon>Heterotrichida</taxon>
        <taxon>Stentoridae</taxon>
        <taxon>Stentor</taxon>
    </lineage>
</organism>
<dbReference type="EMBL" id="MPUH01000386">
    <property type="protein sequence ID" value="OMJ81269.1"/>
    <property type="molecule type" value="Genomic_DNA"/>
</dbReference>
<evidence type="ECO:0000313" key="1">
    <source>
        <dbReference type="EMBL" id="OMJ81269.1"/>
    </source>
</evidence>
<protein>
    <recommendedName>
        <fullName evidence="3">EF-hand domain-containing protein</fullName>
    </recommendedName>
</protein>
<dbReference type="AlphaFoldDB" id="A0A1R2BWT2"/>
<evidence type="ECO:0008006" key="3">
    <source>
        <dbReference type="Google" id="ProtNLM"/>
    </source>
</evidence>
<evidence type="ECO:0000313" key="2">
    <source>
        <dbReference type="Proteomes" id="UP000187209"/>
    </source>
</evidence>
<keyword evidence="2" id="KW-1185">Reference proteome</keyword>
<dbReference type="Proteomes" id="UP000187209">
    <property type="component" value="Unassembled WGS sequence"/>
</dbReference>
<proteinExistence type="predicted"/>